<dbReference type="GO" id="GO:0052621">
    <property type="term" value="F:diguanylate cyclase activity"/>
    <property type="evidence" value="ECO:0007669"/>
    <property type="project" value="UniProtKB-EC"/>
</dbReference>
<evidence type="ECO:0000256" key="4">
    <source>
        <dbReference type="SAM" id="MobiDB-lite"/>
    </source>
</evidence>
<dbReference type="SUPFAM" id="SSF55073">
    <property type="entry name" value="Nucleotide cyclase"/>
    <property type="match status" value="1"/>
</dbReference>
<keyword evidence="3" id="KW-0175">Coiled coil</keyword>
<dbReference type="InterPro" id="IPR050469">
    <property type="entry name" value="Diguanylate_Cyclase"/>
</dbReference>
<feature type="compositionally biased region" description="Basic and acidic residues" evidence="4">
    <location>
        <begin position="67"/>
        <end position="79"/>
    </location>
</feature>
<reference evidence="6 7" key="1">
    <citation type="submission" date="2019-12" db="EMBL/GenBank/DDBJ databases">
        <title>Genomic-based taxomic classification of the family Erythrobacteraceae.</title>
        <authorList>
            <person name="Xu L."/>
        </authorList>
    </citation>
    <scope>NUCLEOTIDE SEQUENCE [LARGE SCALE GENOMIC DNA]</scope>
    <source>
        <strain evidence="6 7">KEMB 9005-328</strain>
    </source>
</reference>
<feature type="domain" description="GGDEF" evidence="5">
    <location>
        <begin position="189"/>
        <end position="321"/>
    </location>
</feature>
<dbReference type="PANTHER" id="PTHR45138:SF9">
    <property type="entry name" value="DIGUANYLATE CYCLASE DGCM-RELATED"/>
    <property type="match status" value="1"/>
</dbReference>
<evidence type="ECO:0000256" key="1">
    <source>
        <dbReference type="ARBA" id="ARBA00012528"/>
    </source>
</evidence>
<dbReference type="EMBL" id="WTYA01000001">
    <property type="protein sequence ID" value="MXP27245.1"/>
    <property type="molecule type" value="Genomic_DNA"/>
</dbReference>
<feature type="coiled-coil region" evidence="3">
    <location>
        <begin position="135"/>
        <end position="162"/>
    </location>
</feature>
<sequence length="321" mass="35096">MNEGQAALSFLKKNSLEPTPANYRLAYHYVTETNPAVVRAVDEFAADGMRLTQEEADRIAESTGYRSRGDQALEASRHQERETARVVASIVEAAMATSRITQDFGRDLAQQGAAIRENPTADQLAESLRTILMRTDQAERDLNAASADVAKLREELELTKRKAETDDLTGLSNRRAIRNVLDALDSQGADYSVAIIDIDHFKAINDDYGHDVGDRALRHVARCLSETLANCDVARWGGEEFLVLSQDPAAEALGKIVDNARLALAKSQFTLRANDPPMRAMTFSAGVSGKSDNADSTIRIADLRAYDAKRAGRNMVIVDAG</sequence>
<gene>
    <name evidence="6" type="ORF">GRI58_00215</name>
</gene>
<proteinExistence type="predicted"/>
<evidence type="ECO:0000259" key="5">
    <source>
        <dbReference type="PROSITE" id="PS50887"/>
    </source>
</evidence>
<dbReference type="Gene3D" id="3.30.70.270">
    <property type="match status" value="1"/>
</dbReference>
<dbReference type="Proteomes" id="UP000439780">
    <property type="component" value="Unassembled WGS sequence"/>
</dbReference>
<dbReference type="PANTHER" id="PTHR45138">
    <property type="entry name" value="REGULATORY COMPONENTS OF SENSORY TRANSDUCTION SYSTEM"/>
    <property type="match status" value="1"/>
</dbReference>
<dbReference type="InterPro" id="IPR000160">
    <property type="entry name" value="GGDEF_dom"/>
</dbReference>
<keyword evidence="7" id="KW-1185">Reference proteome</keyword>
<dbReference type="Pfam" id="PF00990">
    <property type="entry name" value="GGDEF"/>
    <property type="match status" value="1"/>
</dbReference>
<comment type="caution">
    <text evidence="6">The sequence shown here is derived from an EMBL/GenBank/DDBJ whole genome shotgun (WGS) entry which is preliminary data.</text>
</comment>
<evidence type="ECO:0000313" key="7">
    <source>
        <dbReference type="Proteomes" id="UP000439780"/>
    </source>
</evidence>
<dbReference type="OrthoDB" id="9812260at2"/>
<comment type="catalytic activity">
    <reaction evidence="2">
        <text>2 GTP = 3',3'-c-di-GMP + 2 diphosphate</text>
        <dbReference type="Rhea" id="RHEA:24898"/>
        <dbReference type="ChEBI" id="CHEBI:33019"/>
        <dbReference type="ChEBI" id="CHEBI:37565"/>
        <dbReference type="ChEBI" id="CHEBI:58805"/>
        <dbReference type="EC" id="2.7.7.65"/>
    </reaction>
</comment>
<accession>A0A845AEL7</accession>
<organism evidence="6 7">
    <name type="scientific">Qipengyuania algicida</name>
    <dbReference type="NCBI Taxonomy" id="1836209"/>
    <lineage>
        <taxon>Bacteria</taxon>
        <taxon>Pseudomonadati</taxon>
        <taxon>Pseudomonadota</taxon>
        <taxon>Alphaproteobacteria</taxon>
        <taxon>Sphingomonadales</taxon>
        <taxon>Erythrobacteraceae</taxon>
        <taxon>Qipengyuania</taxon>
    </lineage>
</organism>
<dbReference type="InterPro" id="IPR043128">
    <property type="entry name" value="Rev_trsase/Diguanyl_cyclase"/>
</dbReference>
<dbReference type="RefSeq" id="WP_160751558.1">
    <property type="nucleotide sequence ID" value="NZ_WTYA01000001.1"/>
</dbReference>
<dbReference type="InterPro" id="IPR029787">
    <property type="entry name" value="Nucleotide_cyclase"/>
</dbReference>
<feature type="region of interest" description="Disordered" evidence="4">
    <location>
        <begin position="60"/>
        <end position="79"/>
    </location>
</feature>
<dbReference type="SMART" id="SM00267">
    <property type="entry name" value="GGDEF"/>
    <property type="match status" value="1"/>
</dbReference>
<protein>
    <recommendedName>
        <fullName evidence="1">diguanylate cyclase</fullName>
        <ecNumber evidence="1">2.7.7.65</ecNumber>
    </recommendedName>
</protein>
<dbReference type="EC" id="2.7.7.65" evidence="1"/>
<dbReference type="PROSITE" id="PS50887">
    <property type="entry name" value="GGDEF"/>
    <property type="match status" value="1"/>
</dbReference>
<evidence type="ECO:0000256" key="3">
    <source>
        <dbReference type="SAM" id="Coils"/>
    </source>
</evidence>
<dbReference type="AlphaFoldDB" id="A0A845AEL7"/>
<name>A0A845AEL7_9SPHN</name>
<dbReference type="NCBIfam" id="TIGR00254">
    <property type="entry name" value="GGDEF"/>
    <property type="match status" value="1"/>
</dbReference>
<evidence type="ECO:0000256" key="2">
    <source>
        <dbReference type="ARBA" id="ARBA00034247"/>
    </source>
</evidence>
<dbReference type="CDD" id="cd01949">
    <property type="entry name" value="GGDEF"/>
    <property type="match status" value="1"/>
</dbReference>
<evidence type="ECO:0000313" key="6">
    <source>
        <dbReference type="EMBL" id="MXP27245.1"/>
    </source>
</evidence>